<dbReference type="Gene3D" id="2.40.30.170">
    <property type="match status" value="1"/>
</dbReference>
<accession>A0A0B0ESB3</accession>
<dbReference type="Gene3D" id="1.10.287.470">
    <property type="entry name" value="Helix hairpin bin"/>
    <property type="match status" value="1"/>
</dbReference>
<evidence type="ECO:0000256" key="2">
    <source>
        <dbReference type="ARBA" id="ARBA00022448"/>
    </source>
</evidence>
<dbReference type="Gene3D" id="2.40.420.20">
    <property type="match status" value="1"/>
</dbReference>
<dbReference type="Gene3D" id="2.40.50.100">
    <property type="match status" value="1"/>
</dbReference>
<keyword evidence="2" id="KW-0813">Transport</keyword>
<dbReference type="InterPro" id="IPR058649">
    <property type="entry name" value="CzcB_C"/>
</dbReference>
<sequence length="540" mass="59948">MIRASIFYQLCSVQYLHIYKQPFYHLKSFTMNKAIISIIIVAGLLASCNNDIHEHANAEYGHLHGDETDAGVAPEPLAYTLYTDKTELFVEFKPLIAGKVSKVAAHFTQLGEKFKAITDGSVTVSLIGNEKQFTDKAEKPSSPGIFRLALKPEDSGTYQLVFDIQTKELSDKITISNIAVYPDTKTALENQQEQTIGEEIVYLKEQAWKIDFANREVKRGPFTEIIKTTGQILPAHGDETTITAKSSGIITFGNNKKLVGSAVKPDETIFIISGAGLTEGNVHTKYKEAKNNYEKSKIDFERAKGLVKNNIISQKRFQETQLLHKNAQTTFNTIEKNYTAGGHKITSPIHGFIKGVMIREGEYVEIGQSIATVSQNRKLILKAEVPQKYFSKLNSISSANFITAYDSKIYSTDSLNGKLISYGKSADNNAYYIPVNFEINNNGEIIPGSFVEVLLKTDVIKEALVIPYSALIEEQGNYFAYVQTSGEGYQKRELKLGDNDGMNVHVLSGIKEGERVVTKGSYQIKLATMSGKMPAHGHEH</sequence>
<dbReference type="InterPro" id="IPR006143">
    <property type="entry name" value="RND_pump_MFP"/>
</dbReference>
<dbReference type="GO" id="GO:0015679">
    <property type="term" value="P:plasma membrane copper ion transport"/>
    <property type="evidence" value="ECO:0007669"/>
    <property type="project" value="TreeGrafter"/>
</dbReference>
<organism evidence="4 5">
    <name type="scientific">Candidatus Scalindua brodae</name>
    <dbReference type="NCBI Taxonomy" id="237368"/>
    <lineage>
        <taxon>Bacteria</taxon>
        <taxon>Pseudomonadati</taxon>
        <taxon>Planctomycetota</taxon>
        <taxon>Candidatus Brocadiia</taxon>
        <taxon>Candidatus Brocadiales</taxon>
        <taxon>Candidatus Scalinduaceae</taxon>
        <taxon>Candidatus Scalindua</taxon>
    </lineage>
</organism>
<comment type="similarity">
    <text evidence="1">Belongs to the membrane fusion protein (MFP) (TC 8.A.1) family.</text>
</comment>
<dbReference type="Proteomes" id="UP000030652">
    <property type="component" value="Unassembled WGS sequence"/>
</dbReference>
<protein>
    <submittedName>
        <fullName evidence="4">Cobalt-zinc-cadmium resistance protein CzcB</fullName>
    </submittedName>
</protein>
<dbReference type="eggNOG" id="COG0845">
    <property type="taxonomic scope" value="Bacteria"/>
</dbReference>
<dbReference type="PANTHER" id="PTHR30097">
    <property type="entry name" value="CATION EFFLUX SYSTEM PROTEIN CUSB"/>
    <property type="match status" value="1"/>
</dbReference>
<evidence type="ECO:0000256" key="1">
    <source>
        <dbReference type="ARBA" id="ARBA00009477"/>
    </source>
</evidence>
<dbReference type="AlphaFoldDB" id="A0A0B0ESB3"/>
<dbReference type="GO" id="GO:0030313">
    <property type="term" value="C:cell envelope"/>
    <property type="evidence" value="ECO:0007669"/>
    <property type="project" value="TreeGrafter"/>
</dbReference>
<dbReference type="GO" id="GO:0016020">
    <property type="term" value="C:membrane"/>
    <property type="evidence" value="ECO:0007669"/>
    <property type="project" value="InterPro"/>
</dbReference>
<dbReference type="FunFam" id="2.40.420.20:FF:000006">
    <property type="entry name" value="RND family efflux transporter MFP subunit"/>
    <property type="match status" value="1"/>
</dbReference>
<evidence type="ECO:0000313" key="5">
    <source>
        <dbReference type="Proteomes" id="UP000030652"/>
    </source>
</evidence>
<name>A0A0B0ESB3_9BACT</name>
<proteinExistence type="inferred from homology"/>
<comment type="caution">
    <text evidence="4">The sequence shown here is derived from an EMBL/GenBank/DDBJ whole genome shotgun (WGS) entry which is preliminary data.</text>
</comment>
<dbReference type="Pfam" id="PF25975">
    <property type="entry name" value="CzcB_C"/>
    <property type="match status" value="1"/>
</dbReference>
<dbReference type="InterPro" id="IPR051909">
    <property type="entry name" value="MFP_Cation_Efflux"/>
</dbReference>
<dbReference type="GO" id="GO:0060003">
    <property type="term" value="P:copper ion export"/>
    <property type="evidence" value="ECO:0007669"/>
    <property type="project" value="TreeGrafter"/>
</dbReference>
<dbReference type="PANTHER" id="PTHR30097:SF4">
    <property type="entry name" value="SLR6042 PROTEIN"/>
    <property type="match status" value="1"/>
</dbReference>
<dbReference type="EMBL" id="JRYO01000047">
    <property type="protein sequence ID" value="KHE93565.1"/>
    <property type="molecule type" value="Genomic_DNA"/>
</dbReference>
<feature type="domain" description="CzcB-like C-terminal circularly permuted SH3-like" evidence="3">
    <location>
        <begin position="465"/>
        <end position="525"/>
    </location>
</feature>
<gene>
    <name evidence="4" type="primary">czcB_1</name>
    <name evidence="4" type="ORF">SCABRO_00675</name>
</gene>
<dbReference type="NCBIfam" id="TIGR01730">
    <property type="entry name" value="RND_mfp"/>
    <property type="match status" value="1"/>
</dbReference>
<dbReference type="SUPFAM" id="SSF111369">
    <property type="entry name" value="HlyD-like secretion proteins"/>
    <property type="match status" value="1"/>
</dbReference>
<reference evidence="4 5" key="1">
    <citation type="submission" date="2014-10" db="EMBL/GenBank/DDBJ databases">
        <title>Draft genome of anammox bacterium scalindua brodae, obtained using differential coverage binning of sequence data from two enrichment reactors.</title>
        <authorList>
            <person name="Speth D.R."/>
            <person name="Russ L."/>
            <person name="Kartal B."/>
            <person name="Op den Camp H.J."/>
            <person name="Dutilh B.E."/>
            <person name="Jetten M.S."/>
        </authorList>
    </citation>
    <scope>NUCLEOTIDE SEQUENCE [LARGE SCALE GENOMIC DNA]</scope>
    <source>
        <strain evidence="4">RU1</strain>
    </source>
</reference>
<dbReference type="PATRIC" id="fig|237368.3.peg.731"/>
<evidence type="ECO:0000259" key="3">
    <source>
        <dbReference type="Pfam" id="PF25975"/>
    </source>
</evidence>
<evidence type="ECO:0000313" key="4">
    <source>
        <dbReference type="EMBL" id="KHE93565.1"/>
    </source>
</evidence>
<dbReference type="GO" id="GO:0022857">
    <property type="term" value="F:transmembrane transporter activity"/>
    <property type="evidence" value="ECO:0007669"/>
    <property type="project" value="InterPro"/>
</dbReference>